<keyword evidence="4" id="KW-1185">Reference proteome</keyword>
<feature type="compositionally biased region" description="Basic and acidic residues" evidence="1">
    <location>
        <begin position="830"/>
        <end position="839"/>
    </location>
</feature>
<feature type="transmembrane region" description="Helical" evidence="2">
    <location>
        <begin position="131"/>
        <end position="148"/>
    </location>
</feature>
<evidence type="ECO:0000313" key="4">
    <source>
        <dbReference type="Proteomes" id="UP000019763"/>
    </source>
</evidence>
<dbReference type="PANTHER" id="PTHR36721:SF15">
    <property type="entry name" value="EN_SPM-LIKE TRANSPOSON PROTEIN"/>
    <property type="match status" value="1"/>
</dbReference>
<evidence type="ECO:0000256" key="1">
    <source>
        <dbReference type="SAM" id="MobiDB-lite"/>
    </source>
</evidence>
<dbReference type="AlphaFoldDB" id="A0A023BDM6"/>
<organism evidence="3 4">
    <name type="scientific">Gregarina niphandrodes</name>
    <name type="common">Septate eugregarine</name>
    <dbReference type="NCBI Taxonomy" id="110365"/>
    <lineage>
        <taxon>Eukaryota</taxon>
        <taxon>Sar</taxon>
        <taxon>Alveolata</taxon>
        <taxon>Apicomplexa</taxon>
        <taxon>Conoidasida</taxon>
        <taxon>Gregarinasina</taxon>
        <taxon>Eugregarinorida</taxon>
        <taxon>Gregarinidae</taxon>
        <taxon>Gregarina</taxon>
    </lineage>
</organism>
<feature type="transmembrane region" description="Helical" evidence="2">
    <location>
        <begin position="472"/>
        <end position="495"/>
    </location>
</feature>
<feature type="compositionally biased region" description="Pro residues" evidence="1">
    <location>
        <begin position="963"/>
        <end position="973"/>
    </location>
</feature>
<proteinExistence type="predicted"/>
<feature type="transmembrane region" description="Helical" evidence="2">
    <location>
        <begin position="360"/>
        <end position="387"/>
    </location>
</feature>
<feature type="transmembrane region" description="Helical" evidence="2">
    <location>
        <begin position="275"/>
        <end position="296"/>
    </location>
</feature>
<feature type="compositionally biased region" description="Low complexity" evidence="1">
    <location>
        <begin position="932"/>
        <end position="962"/>
    </location>
</feature>
<keyword evidence="2" id="KW-1133">Transmembrane helix</keyword>
<reference evidence="3" key="1">
    <citation type="submission" date="2013-12" db="EMBL/GenBank/DDBJ databases">
        <authorList>
            <person name="Omoto C.K."/>
            <person name="Sibley D."/>
            <person name="Venepally P."/>
            <person name="Hadjithomas M."/>
            <person name="Karamycheva S."/>
            <person name="Brunk B."/>
            <person name="Roos D."/>
            <person name="Caler E."/>
            <person name="Lorenzi H."/>
        </authorList>
    </citation>
    <scope>NUCLEOTIDE SEQUENCE</scope>
</reference>
<accession>A0A023BDM6</accession>
<feature type="transmembrane region" description="Helical" evidence="2">
    <location>
        <begin position="507"/>
        <end position="526"/>
    </location>
</feature>
<dbReference type="PANTHER" id="PTHR36721">
    <property type="entry name" value="PROLINE-RICH FAMILY PROTEIN"/>
    <property type="match status" value="1"/>
</dbReference>
<name>A0A023BDM6_GRENI</name>
<feature type="compositionally biased region" description="Polar residues" evidence="1">
    <location>
        <begin position="779"/>
        <end position="793"/>
    </location>
</feature>
<sequence length="1017" mass="110470">MFMEQTEESHFKDWKLVAPSKKNFSPAGVSDTADVPDPAATGNARQPKDELEDELEGIGGSDPLTDPAASQDWRDGPPLESFAGKRTWTRSSGLSGLNAPWVRMGTLGIAANLLGSAFISQLISAMSPKTTGTIGSLLFTLGWALILAEGGRMFMYLGVFCLGLVFCFTLSAHLQLSRWFSPASNLVFDLLSVTCDLSTLVPWFLLTTFYPESQPHSPLYVQVYSQSLISSPLQDSDSKIYSGGLVGQMDSTGGPALEPDMWSRVMEVFFGIQWSSGRCILIGAMLLVSLVHFFMLPKRSFEQLLSMDERRQLRNQPAREGRFSSCMVRMRVFRRMAEKYYSGPVNKHYHQSLASNVSSLIYWMLLISFCVRIVVKVHMLVAFPVIYAELAPFWVWINAFSFLGTVPMARIAAKTTPIFLSRMVTLLQPLALLTLLYPCTACGYLGLLTWPFWNNVPFSHLYLALQEYLNPLHFPVLQCLCLSCAALSVLLYPLLLAGVSSVLATRILLGVSLALLCSTVHERYYVLQERRSSRAAWRRRNRHRTRGASLSDDDRPSDEPFLLNRIIAHIPDWLLPRNDLFCEPGFPDEGPSDPDPREHDDDGYEGAGYDGLEHDRAEYSVLLPDQDDADGGWEDEDSSRLLRGSRRISDLVYHPERHREGSDEEDVMSAASVSLDFTESEYEAPDAQVVAQLHCDKRRVGGVLAGLGLGAVSLGKADLEGALDVLSLPSLVRGTEPVSENDLQRASAIIRRVSRTTDRRRSIGSSVSSARLAPHTRVRQTNNALWNEEQTPLQPKHRTPSPSPPSQPSPNFRPEYDPVPLASCSSSDVEPIRWNDALRYRTTSSSSNTTQKENPPTDSDASSEPPSHFPPSATAPRITPSTTKTPAPSPSLPPSPMVTATPGGSPAPPAGRSPPIATSPSPTPHPPPGPSPSLATSPTVTASPAASPAQPAGRSPSVAASPSPTPHPSPGPSPSLATSPAVTASPATSPAPPAGRSPSVAASPSPTPHPSPGLVLR</sequence>
<evidence type="ECO:0000256" key="2">
    <source>
        <dbReference type="SAM" id="Phobius"/>
    </source>
</evidence>
<dbReference type="EMBL" id="AFNH02000040">
    <property type="protein sequence ID" value="EZG88181.1"/>
    <property type="molecule type" value="Genomic_DNA"/>
</dbReference>
<keyword evidence="2" id="KW-0472">Membrane</keyword>
<feature type="compositionally biased region" description="Low complexity" evidence="1">
    <location>
        <begin position="974"/>
        <end position="988"/>
    </location>
</feature>
<feature type="compositionally biased region" description="Polar residues" evidence="1">
    <location>
        <begin position="851"/>
        <end position="865"/>
    </location>
</feature>
<feature type="transmembrane region" description="Helical" evidence="2">
    <location>
        <begin position="154"/>
        <end position="174"/>
    </location>
</feature>
<feature type="region of interest" description="Disordered" evidence="1">
    <location>
        <begin position="584"/>
        <end position="610"/>
    </location>
</feature>
<feature type="compositionally biased region" description="Pro residues" evidence="1">
    <location>
        <begin position="887"/>
        <end position="896"/>
    </location>
</feature>
<feature type="transmembrane region" description="Helical" evidence="2">
    <location>
        <begin position="393"/>
        <end position="413"/>
    </location>
</feature>
<dbReference type="VEuPathDB" id="CryptoDB:GNI_005290"/>
<feature type="region of interest" description="Disordered" evidence="1">
    <location>
        <begin position="22"/>
        <end position="76"/>
    </location>
</feature>
<gene>
    <name evidence="3" type="ORF">GNI_005290</name>
</gene>
<keyword evidence="2 3" id="KW-0812">Transmembrane</keyword>
<dbReference type="GeneID" id="22910467"/>
<feature type="transmembrane region" description="Helical" evidence="2">
    <location>
        <begin position="425"/>
        <end position="452"/>
    </location>
</feature>
<protein>
    <submittedName>
        <fullName evidence="3">Transmembrane protein</fullName>
    </submittedName>
</protein>
<feature type="region of interest" description="Disordered" evidence="1">
    <location>
        <begin position="754"/>
        <end position="1017"/>
    </location>
</feature>
<comment type="caution">
    <text evidence="3">The sequence shown here is derived from an EMBL/GenBank/DDBJ whole genome shotgun (WGS) entry which is preliminary data.</text>
</comment>
<dbReference type="RefSeq" id="XP_011128605.1">
    <property type="nucleotide sequence ID" value="XM_011130303.1"/>
</dbReference>
<dbReference type="Proteomes" id="UP000019763">
    <property type="component" value="Unassembled WGS sequence"/>
</dbReference>
<evidence type="ECO:0000313" key="3">
    <source>
        <dbReference type="EMBL" id="EZG88181.1"/>
    </source>
</evidence>
<feature type="compositionally biased region" description="Pro residues" evidence="1">
    <location>
        <begin position="921"/>
        <end position="931"/>
    </location>
</feature>